<dbReference type="VEuPathDB" id="AmoebaDB:DDB_G0284101"/>
<comment type="caution">
    <text evidence="7">The sequence shown here is derived from an EMBL/GenBank/DDBJ whole genome shotgun (WGS) entry which is preliminary data.</text>
</comment>
<evidence type="ECO:0000256" key="6">
    <source>
        <dbReference type="SAM" id="MobiDB-lite"/>
    </source>
</evidence>
<dbReference type="GO" id="GO:0000398">
    <property type="term" value="P:mRNA splicing, via spliceosome"/>
    <property type="evidence" value="ECO:0000318"/>
    <property type="project" value="GO_Central"/>
</dbReference>
<keyword evidence="8" id="KW-1185">Reference proteome</keyword>
<dbReference type="InParanoid" id="Q54Q46"/>
<evidence type="ECO:0000256" key="4">
    <source>
        <dbReference type="ARBA" id="ARBA00023242"/>
    </source>
</evidence>
<dbReference type="eggNOG" id="KOG1644">
    <property type="taxonomic scope" value="Eukaryota"/>
</dbReference>
<dbReference type="Pfam" id="PF14580">
    <property type="entry name" value="LRR_9"/>
    <property type="match status" value="1"/>
</dbReference>
<dbReference type="HOGENOM" id="CLU_061027_1_0_1"/>
<dbReference type="PANTHER" id="PTHR10552:SF6">
    <property type="entry name" value="U2 SMALL NUCLEAR RIBONUCLEOPROTEIN A"/>
    <property type="match status" value="1"/>
</dbReference>
<dbReference type="KEGG" id="ddi:DDB_G0284101"/>
<name>Q54Q46_DICDI</name>
<reference evidence="7 8" key="1">
    <citation type="journal article" date="2005" name="Nature">
        <title>The genome of the social amoeba Dictyostelium discoideum.</title>
        <authorList>
            <consortium name="The Dictyostelium discoideum Sequencing Consortium"/>
            <person name="Eichinger L."/>
            <person name="Pachebat J.A."/>
            <person name="Glockner G."/>
            <person name="Rajandream M.A."/>
            <person name="Sucgang R."/>
            <person name="Berriman M."/>
            <person name="Song J."/>
            <person name="Olsen R."/>
            <person name="Szafranski K."/>
            <person name="Xu Q."/>
            <person name="Tunggal B."/>
            <person name="Kummerfeld S."/>
            <person name="Madera M."/>
            <person name="Konfortov B.A."/>
            <person name="Rivero F."/>
            <person name="Bankier A.T."/>
            <person name="Lehmann R."/>
            <person name="Hamlin N."/>
            <person name="Davies R."/>
            <person name="Gaudet P."/>
            <person name="Fey P."/>
            <person name="Pilcher K."/>
            <person name="Chen G."/>
            <person name="Saunders D."/>
            <person name="Sodergren E."/>
            <person name="Davis P."/>
            <person name="Kerhornou A."/>
            <person name="Nie X."/>
            <person name="Hall N."/>
            <person name="Anjard C."/>
            <person name="Hemphill L."/>
            <person name="Bason N."/>
            <person name="Farbrother P."/>
            <person name="Desany B."/>
            <person name="Just E."/>
            <person name="Morio T."/>
            <person name="Rost R."/>
            <person name="Churcher C."/>
            <person name="Cooper J."/>
            <person name="Haydock S."/>
            <person name="van Driessche N."/>
            <person name="Cronin A."/>
            <person name="Goodhead I."/>
            <person name="Muzny D."/>
            <person name="Mourier T."/>
            <person name="Pain A."/>
            <person name="Lu M."/>
            <person name="Harper D."/>
            <person name="Lindsay R."/>
            <person name="Hauser H."/>
            <person name="James K."/>
            <person name="Quiles M."/>
            <person name="Madan Babu M."/>
            <person name="Saito T."/>
            <person name="Buchrieser C."/>
            <person name="Wardroper A."/>
            <person name="Felder M."/>
            <person name="Thangavelu M."/>
            <person name="Johnson D."/>
            <person name="Knights A."/>
            <person name="Loulseged H."/>
            <person name="Mungall K."/>
            <person name="Oliver K."/>
            <person name="Price C."/>
            <person name="Quail M.A."/>
            <person name="Urushihara H."/>
            <person name="Hernandez J."/>
            <person name="Rabbinowitsch E."/>
            <person name="Steffen D."/>
            <person name="Sanders M."/>
            <person name="Ma J."/>
            <person name="Kohara Y."/>
            <person name="Sharp S."/>
            <person name="Simmonds M."/>
            <person name="Spiegler S."/>
            <person name="Tivey A."/>
            <person name="Sugano S."/>
            <person name="White B."/>
            <person name="Walker D."/>
            <person name="Woodward J."/>
            <person name="Winckler T."/>
            <person name="Tanaka Y."/>
            <person name="Shaulsky G."/>
            <person name="Schleicher M."/>
            <person name="Weinstock G."/>
            <person name="Rosenthal A."/>
            <person name="Cox E.C."/>
            <person name="Chisholm R.L."/>
            <person name="Gibbs R."/>
            <person name="Loomis W.F."/>
            <person name="Platzer M."/>
            <person name="Kay R.R."/>
            <person name="Williams J."/>
            <person name="Dear P.H."/>
            <person name="Noegel A.A."/>
            <person name="Barrell B."/>
            <person name="Kuspa A."/>
        </authorList>
    </citation>
    <scope>NUCLEOTIDE SEQUENCE [LARGE SCALE GENOMIC DNA]</scope>
    <source>
        <strain evidence="7 8">AX4</strain>
    </source>
</reference>
<comment type="similarity">
    <text evidence="5">Belongs to the U2 small nuclear ribonucleoprotein A family.</text>
</comment>
<feature type="region of interest" description="Disordered" evidence="6">
    <location>
        <begin position="177"/>
        <end position="214"/>
    </location>
</feature>
<dbReference type="OMA" id="QPREFPQ"/>
<dbReference type="Gene3D" id="3.80.10.10">
    <property type="entry name" value="Ribonuclease Inhibitor"/>
    <property type="match status" value="1"/>
</dbReference>
<dbReference type="FunCoup" id="Q54Q46">
    <property type="interactions" value="1163"/>
</dbReference>
<accession>Q54Q46</accession>
<keyword evidence="2" id="KW-0433">Leucine-rich repeat</keyword>
<evidence type="ECO:0000313" key="8">
    <source>
        <dbReference type="Proteomes" id="UP000002195"/>
    </source>
</evidence>
<dbReference type="AlphaFoldDB" id="Q54Q46"/>
<dbReference type="PhylomeDB" id="Q54Q46"/>
<dbReference type="InterPro" id="IPR044640">
    <property type="entry name" value="RU2A"/>
</dbReference>
<dbReference type="InterPro" id="IPR001611">
    <property type="entry name" value="Leu-rich_rpt"/>
</dbReference>
<dbReference type="SUPFAM" id="SSF52058">
    <property type="entry name" value="L domain-like"/>
    <property type="match status" value="1"/>
</dbReference>
<gene>
    <name evidence="7" type="primary">snrpA1</name>
    <name evidence="7" type="ORF">DDB_G0284101</name>
</gene>
<dbReference type="EMBL" id="AAFI02000063">
    <property type="protein sequence ID" value="EAL65391.1"/>
    <property type="molecule type" value="Genomic_DNA"/>
</dbReference>
<dbReference type="FunFam" id="3.80.10.10:FF:000026">
    <property type="entry name" value="U2 small nuclear ribonucleoprotein A"/>
    <property type="match status" value="1"/>
</dbReference>
<dbReference type="STRING" id="44689.Q54Q46"/>
<evidence type="ECO:0000256" key="3">
    <source>
        <dbReference type="ARBA" id="ARBA00022737"/>
    </source>
</evidence>
<dbReference type="GO" id="GO:0005686">
    <property type="term" value="C:U2 snRNP"/>
    <property type="evidence" value="ECO:0000318"/>
    <property type="project" value="GO_Central"/>
</dbReference>
<dbReference type="SMR" id="Q54Q46"/>
<dbReference type="GeneID" id="8624421"/>
<feature type="compositionally biased region" description="Low complexity" evidence="6">
    <location>
        <begin position="190"/>
        <end position="201"/>
    </location>
</feature>
<dbReference type="GO" id="GO:0030620">
    <property type="term" value="F:U2 snRNA binding"/>
    <property type="evidence" value="ECO:0000318"/>
    <property type="project" value="GO_Central"/>
</dbReference>
<dbReference type="InterPro" id="IPR032675">
    <property type="entry name" value="LRR_dom_sf"/>
</dbReference>
<dbReference type="Proteomes" id="UP000002195">
    <property type="component" value="Unassembled WGS sequence"/>
</dbReference>
<protein>
    <submittedName>
        <fullName evidence="7">Leucine-rich repeat-containing protein</fullName>
    </submittedName>
</protein>
<comment type="subcellular location">
    <subcellularLocation>
        <location evidence="1">Nucleus</location>
    </subcellularLocation>
</comment>
<keyword evidence="4" id="KW-0539">Nucleus</keyword>
<dbReference type="RefSeq" id="XP_638751.1">
    <property type="nucleotide sequence ID" value="XM_633659.1"/>
</dbReference>
<evidence type="ECO:0000313" key="7">
    <source>
        <dbReference type="EMBL" id="EAL65391.1"/>
    </source>
</evidence>
<keyword evidence="3" id="KW-0677">Repeat</keyword>
<dbReference type="Reactome" id="R-DDI-72163">
    <property type="pathway name" value="mRNA Splicing - Major Pathway"/>
</dbReference>
<sequence length="244" mass="28124">MRLTAELILKSPDYINPCKDRELNLRGNKISSIENLGATKNQFDTIDFSDNEISKVENFPKLERVKTLLFNNNHIKSFEEDFGSSLPHLRALILSNNRINNLSDLEPLTKLSEIKFISLLENPVSKKPNYRLYLIHLVPHLKIIDFRKVKKIEREESKKLFGQSKLILEKYSTDKNKDKSKTFEPGEGVNNNSSNNNNNNNKISSTPVKKLTEEEKKSIRLQIDNAKTMEEINILEAKLRTGDI</sequence>
<dbReference type="PANTHER" id="PTHR10552">
    <property type="entry name" value="U2 SMALL NUCLEAR RIBONUCLEOPROTEIN A"/>
    <property type="match status" value="1"/>
</dbReference>
<dbReference type="dictyBase" id="DDB_G0284101">
    <property type="gene designation" value="snrpA1"/>
</dbReference>
<proteinExistence type="inferred from homology"/>
<dbReference type="PaxDb" id="44689-DDB0233176"/>
<organism evidence="7 8">
    <name type="scientific">Dictyostelium discoideum</name>
    <name type="common">Social amoeba</name>
    <dbReference type="NCBI Taxonomy" id="44689"/>
    <lineage>
        <taxon>Eukaryota</taxon>
        <taxon>Amoebozoa</taxon>
        <taxon>Evosea</taxon>
        <taxon>Eumycetozoa</taxon>
        <taxon>Dictyostelia</taxon>
        <taxon>Dictyosteliales</taxon>
        <taxon>Dictyosteliaceae</taxon>
        <taxon>Dictyostelium</taxon>
    </lineage>
</organism>
<dbReference type="PROSITE" id="PS51450">
    <property type="entry name" value="LRR"/>
    <property type="match status" value="2"/>
</dbReference>
<evidence type="ECO:0000256" key="5">
    <source>
        <dbReference type="ARBA" id="ARBA00024196"/>
    </source>
</evidence>
<evidence type="ECO:0000256" key="1">
    <source>
        <dbReference type="ARBA" id="ARBA00004123"/>
    </source>
</evidence>
<evidence type="ECO:0000256" key="2">
    <source>
        <dbReference type="ARBA" id="ARBA00022614"/>
    </source>
</evidence>